<evidence type="ECO:0000313" key="14">
    <source>
        <dbReference type="EMBL" id="KAF0983582.1"/>
    </source>
</evidence>
<dbReference type="EMBL" id="VFQX01000006">
    <property type="protein sequence ID" value="KAF0983582.1"/>
    <property type="molecule type" value="Genomic_DNA"/>
</dbReference>
<dbReference type="GO" id="GO:0046872">
    <property type="term" value="F:metal ion binding"/>
    <property type="evidence" value="ECO:0007669"/>
    <property type="project" value="UniProtKB-KW"/>
</dbReference>
<dbReference type="VEuPathDB" id="AmoebaDB:NF0072080"/>
<feature type="compositionally biased region" description="Basic residues" evidence="13">
    <location>
        <begin position="407"/>
        <end position="424"/>
    </location>
</feature>
<gene>
    <name evidence="14" type="ORF">FDP41_010647</name>
</gene>
<dbReference type="PANTHER" id="PTHR16222:SF24">
    <property type="entry name" value="ADP-RIBOSYLHYDROLASE ARH3"/>
    <property type="match status" value="1"/>
</dbReference>
<evidence type="ECO:0000256" key="13">
    <source>
        <dbReference type="SAM" id="MobiDB-lite"/>
    </source>
</evidence>
<dbReference type="VEuPathDB" id="AmoebaDB:NfTy_013730"/>
<dbReference type="GeneID" id="68117862"/>
<name>A0A6A5C9E2_NAEFO</name>
<keyword evidence="12" id="KW-0479">Metal-binding</keyword>
<comment type="similarity">
    <text evidence="1">Belongs to the ADP-ribosylglycohydrolase family.</text>
</comment>
<keyword evidence="3" id="KW-0378">Hydrolase</keyword>
<proteinExistence type="inferred from homology"/>
<dbReference type="Gene3D" id="1.10.4080.10">
    <property type="entry name" value="ADP-ribosylation/Crystallin J1"/>
    <property type="match status" value="2"/>
</dbReference>
<dbReference type="OMA" id="CLLAGMH"/>
<dbReference type="SUPFAM" id="SSF101478">
    <property type="entry name" value="ADP-ribosylglycohydrolase"/>
    <property type="match status" value="2"/>
</dbReference>
<comment type="caution">
    <text evidence="14">The sequence shown here is derived from an EMBL/GenBank/DDBJ whole genome shotgun (WGS) entry which is preliminary data.</text>
</comment>
<comment type="cofactor">
    <cofactor evidence="12">
        <name>Mg(2+)</name>
        <dbReference type="ChEBI" id="CHEBI:18420"/>
    </cofactor>
    <text evidence="12">Binds 2 magnesium ions per subunit.</text>
</comment>
<evidence type="ECO:0000256" key="1">
    <source>
        <dbReference type="ARBA" id="ARBA00010702"/>
    </source>
</evidence>
<dbReference type="Pfam" id="PF03747">
    <property type="entry name" value="ADP_ribosyl_GH"/>
    <property type="match status" value="2"/>
</dbReference>
<reference evidence="14 15" key="1">
    <citation type="journal article" date="2019" name="Sci. Rep.">
        <title>Nanopore sequencing improves the draft genome of the human pathogenic amoeba Naegleria fowleri.</title>
        <authorList>
            <person name="Liechti N."/>
            <person name="Schurch N."/>
            <person name="Bruggmann R."/>
            <person name="Wittwer M."/>
        </authorList>
    </citation>
    <scope>NUCLEOTIDE SEQUENCE [LARGE SCALE GENOMIC DNA]</scope>
    <source>
        <strain evidence="14 15">ATCC 30894</strain>
    </source>
</reference>
<evidence type="ECO:0000256" key="11">
    <source>
        <dbReference type="ARBA" id="ARBA00049015"/>
    </source>
</evidence>
<dbReference type="AlphaFoldDB" id="A0A6A5C9E2"/>
<feature type="compositionally biased region" description="Acidic residues" evidence="13">
    <location>
        <begin position="376"/>
        <end position="386"/>
    </location>
</feature>
<feature type="binding site" evidence="12">
    <location>
        <position position="570"/>
    </location>
    <ligand>
        <name>Mg(2+)</name>
        <dbReference type="ChEBI" id="CHEBI:18420"/>
        <label>1</label>
    </ligand>
</feature>
<keyword evidence="12" id="KW-0460">Magnesium</keyword>
<dbReference type="GO" id="GO:0004649">
    <property type="term" value="F:poly(ADP-ribose) glycohydrolase activity"/>
    <property type="evidence" value="ECO:0007669"/>
    <property type="project" value="UniProtKB-EC"/>
</dbReference>
<feature type="compositionally biased region" description="Low complexity" evidence="13">
    <location>
        <begin position="387"/>
        <end position="400"/>
    </location>
</feature>
<dbReference type="RefSeq" id="XP_044568295.1">
    <property type="nucleotide sequence ID" value="XM_044700968.1"/>
</dbReference>
<protein>
    <recommendedName>
        <fullName evidence="4">ADP-ribosylhydrolase ARH3</fullName>
        <ecNumber evidence="2">3.2.1.143</ecNumber>
    </recommendedName>
    <alternativeName>
        <fullName evidence="5">ADP-ribose glycohydrolase ARH3</fullName>
    </alternativeName>
    <alternativeName>
        <fullName evidence="6">ADP-ribosylhydrolase 3</fullName>
    </alternativeName>
    <alternativeName>
        <fullName evidence="9">O-acetyl-ADP-ribose deacetylase ARH3</fullName>
    </alternativeName>
    <alternativeName>
        <fullName evidence="10">Poly(ADP-ribose) glycohydrolase ARH3</fullName>
    </alternativeName>
    <alternativeName>
        <fullName evidence="8">[Protein ADP-ribosylarginine] hydrolase-like protein 2</fullName>
    </alternativeName>
    <alternativeName>
        <fullName evidence="7">[Protein ADP-ribosylserine] hydrolase</fullName>
    </alternativeName>
</protein>
<feature type="binding site" evidence="12">
    <location>
        <position position="184"/>
    </location>
    <ligand>
        <name>Mg(2+)</name>
        <dbReference type="ChEBI" id="CHEBI:18420"/>
        <label>1</label>
    </ligand>
</feature>
<evidence type="ECO:0000256" key="9">
    <source>
        <dbReference type="ARBA" id="ARBA00043187"/>
    </source>
</evidence>
<feature type="binding site" evidence="12">
    <location>
        <position position="186"/>
    </location>
    <ligand>
        <name>Mg(2+)</name>
        <dbReference type="ChEBI" id="CHEBI:18420"/>
        <label>1</label>
    </ligand>
</feature>
<dbReference type="InterPro" id="IPR005502">
    <property type="entry name" value="Ribosyl_crysJ1"/>
</dbReference>
<feature type="binding site" evidence="12">
    <location>
        <position position="185"/>
    </location>
    <ligand>
        <name>Mg(2+)</name>
        <dbReference type="ChEBI" id="CHEBI:18420"/>
        <label>1</label>
    </ligand>
</feature>
<evidence type="ECO:0000256" key="4">
    <source>
        <dbReference type="ARBA" id="ARBA00041057"/>
    </source>
</evidence>
<comment type="catalytic activity">
    <reaction evidence="11">
        <text>alpha-NAD(+) + H2O = ADP-D-ribose + nicotinamide + H(+)</text>
        <dbReference type="Rhea" id="RHEA:68792"/>
        <dbReference type="ChEBI" id="CHEBI:15377"/>
        <dbReference type="ChEBI" id="CHEBI:15378"/>
        <dbReference type="ChEBI" id="CHEBI:17154"/>
        <dbReference type="ChEBI" id="CHEBI:57967"/>
        <dbReference type="ChEBI" id="CHEBI:77017"/>
    </reaction>
</comment>
<evidence type="ECO:0000256" key="12">
    <source>
        <dbReference type="PIRSR" id="PIRSR605502-1"/>
    </source>
</evidence>
<evidence type="ECO:0000256" key="2">
    <source>
        <dbReference type="ARBA" id="ARBA00012255"/>
    </source>
</evidence>
<evidence type="ECO:0000313" key="15">
    <source>
        <dbReference type="Proteomes" id="UP000444721"/>
    </source>
</evidence>
<dbReference type="VEuPathDB" id="AmoebaDB:FDP41_010647"/>
<dbReference type="InterPro" id="IPR036705">
    <property type="entry name" value="Ribosyl_crysJ1_sf"/>
</dbReference>
<evidence type="ECO:0000256" key="7">
    <source>
        <dbReference type="ARBA" id="ARBA00042722"/>
    </source>
</evidence>
<organism evidence="14 15">
    <name type="scientific">Naegleria fowleri</name>
    <name type="common">Brain eating amoeba</name>
    <dbReference type="NCBI Taxonomy" id="5763"/>
    <lineage>
        <taxon>Eukaryota</taxon>
        <taxon>Discoba</taxon>
        <taxon>Heterolobosea</taxon>
        <taxon>Tetramitia</taxon>
        <taxon>Eutetramitia</taxon>
        <taxon>Vahlkampfiidae</taxon>
        <taxon>Naegleria</taxon>
    </lineage>
</organism>
<evidence type="ECO:0000256" key="5">
    <source>
        <dbReference type="ARBA" id="ARBA00042398"/>
    </source>
</evidence>
<feature type="binding site" evidence="12">
    <location>
        <position position="569"/>
    </location>
    <ligand>
        <name>Mg(2+)</name>
        <dbReference type="ChEBI" id="CHEBI:18420"/>
        <label>1</label>
    </ligand>
</feature>
<dbReference type="PANTHER" id="PTHR16222">
    <property type="entry name" value="ADP-RIBOSYLGLYCOHYDROLASE"/>
    <property type="match status" value="1"/>
</dbReference>
<dbReference type="OrthoDB" id="10256354at2759"/>
<accession>A0A6A5C9E2</accession>
<dbReference type="Proteomes" id="UP000444721">
    <property type="component" value="Unassembled WGS sequence"/>
</dbReference>
<feature type="region of interest" description="Disordered" evidence="13">
    <location>
        <begin position="375"/>
        <end position="434"/>
    </location>
</feature>
<evidence type="ECO:0000256" key="10">
    <source>
        <dbReference type="ARBA" id="ARBA00043193"/>
    </source>
</evidence>
<dbReference type="InterPro" id="IPR050792">
    <property type="entry name" value="ADP-ribosylglycohydrolase"/>
</dbReference>
<evidence type="ECO:0000256" key="8">
    <source>
        <dbReference type="ARBA" id="ARBA00042850"/>
    </source>
</evidence>
<evidence type="ECO:0000256" key="6">
    <source>
        <dbReference type="ARBA" id="ARBA00042471"/>
    </source>
</evidence>
<evidence type="ECO:0000256" key="3">
    <source>
        <dbReference type="ARBA" id="ARBA00022801"/>
    </source>
</evidence>
<sequence length="693" mass="79440">MPETPSANSQHDTKFLKHIGILYHSEKIKQIACRMIEKLRELDLSQVHPIITSDDDSSILIHQEEEELNRMLGALYGLSWGDVCGCPVEGWHSQEEIERLFGDPHELNLFDFGKLVERDENGHYRLQNVFQEGEEPTCYKFPSDELIQIKSQTLDQESNVKKYKRKKSPFEMFLGKCRFPGIHSDDTQQGMALINSIIQYSELNENEKYFGDFWKEWLVKGFECVSSCNFPVHKDQREMIGQGVQAFRDYGANSSRAFTNMKKKVPFNEAGSNSSGIGGIMRGGVATACFALFSHLNDDSFVLEKLEKFACEQNLCTHATIEAAATCFATSLCAYKFMQLGSERAVEWLLNHLVEKVKQVEDRWWNERAVITFEKAEEEEEAETTEEGASSESMTTTTATHDNQSKQKIKKVVPSKQKKKKSSQHNHETRAPENELKWKIYKSLPSHNAASECLEVLLNIIKSLRGTEKEESMLFELREQISELARKYKPEKKNMRAHVNQGFCLLAGMHAICCSLIPENPEIIYYCHKKNPQTDPSPQHNDSVSQNDVMRQFPNLVLRSIITLGYDTDTIGAIAGYLLGARFGMRWIPVQLLFDYERIRDEYATRLVKIYKMKRNIALKNTSDEGNDDATSISVEPLEDYLAHEQFNTLIGEFYQHGIVDRFIPFVVTDQNKHIYGNSTSRVSLHSLENKIQ</sequence>
<feature type="compositionally biased region" description="Basic and acidic residues" evidence="13">
    <location>
        <begin position="425"/>
        <end position="434"/>
    </location>
</feature>
<keyword evidence="15" id="KW-1185">Reference proteome</keyword>
<dbReference type="EC" id="3.2.1.143" evidence="2"/>
<feature type="binding site" evidence="12">
    <location>
        <position position="567"/>
    </location>
    <ligand>
        <name>Mg(2+)</name>
        <dbReference type="ChEBI" id="CHEBI:18420"/>
        <label>1</label>
    </ligand>
</feature>